<dbReference type="EMBL" id="FQVU01000005">
    <property type="protein sequence ID" value="SHH31877.1"/>
    <property type="molecule type" value="Genomic_DNA"/>
</dbReference>
<proteinExistence type="predicted"/>
<accession>A0A1M5RZU7</accession>
<evidence type="ECO:0008006" key="3">
    <source>
        <dbReference type="Google" id="ProtNLM"/>
    </source>
</evidence>
<protein>
    <recommendedName>
        <fullName evidence="3">Helix-turn-helix domain-containing protein</fullName>
    </recommendedName>
</protein>
<keyword evidence="2" id="KW-1185">Reference proteome</keyword>
<reference evidence="1 2" key="1">
    <citation type="submission" date="2016-11" db="EMBL/GenBank/DDBJ databases">
        <authorList>
            <person name="Jaros S."/>
            <person name="Januszkiewicz K."/>
            <person name="Wedrychowicz H."/>
        </authorList>
    </citation>
    <scope>NUCLEOTIDE SEQUENCE [LARGE SCALE GENOMIC DNA]</scope>
    <source>
        <strain evidence="1 2">DSM 45627</strain>
    </source>
</reference>
<name>A0A1M5RZU7_9ACTN</name>
<evidence type="ECO:0000313" key="2">
    <source>
        <dbReference type="Proteomes" id="UP000186132"/>
    </source>
</evidence>
<dbReference type="Proteomes" id="UP000186132">
    <property type="component" value="Unassembled WGS sequence"/>
</dbReference>
<gene>
    <name evidence="1" type="ORF">SAMN05443575_3703</name>
</gene>
<evidence type="ECO:0000313" key="1">
    <source>
        <dbReference type="EMBL" id="SHH31877.1"/>
    </source>
</evidence>
<dbReference type="AlphaFoldDB" id="A0A1M5RZU7"/>
<organism evidence="1 2">
    <name type="scientific">Jatrophihabitans endophyticus</name>
    <dbReference type="NCBI Taxonomy" id="1206085"/>
    <lineage>
        <taxon>Bacteria</taxon>
        <taxon>Bacillati</taxon>
        <taxon>Actinomycetota</taxon>
        <taxon>Actinomycetes</taxon>
        <taxon>Jatrophihabitantales</taxon>
        <taxon>Jatrophihabitantaceae</taxon>
        <taxon>Jatrophihabitans</taxon>
    </lineage>
</organism>
<sequence>MSHRVHSVGRRLGDEAIKSLLDDYASGIPTTRLATEYRIGKATVLRLLEDHGITRRRQPMTPDECTEAIQLYRSGLSLAAVGRHFGRDHTVIRDVLKRAGVERRDSHGRA</sequence>
<dbReference type="Gene3D" id="1.10.10.60">
    <property type="entry name" value="Homeodomain-like"/>
    <property type="match status" value="2"/>
</dbReference>